<dbReference type="EMBL" id="BAABIC010000012">
    <property type="protein sequence ID" value="GAA4695987.1"/>
    <property type="molecule type" value="Genomic_DNA"/>
</dbReference>
<accession>A0ABP8WWY7</accession>
<comment type="caution">
    <text evidence="2">The sequence shown here is derived from an EMBL/GenBank/DDBJ whole genome shotgun (WGS) entry which is preliminary data.</text>
</comment>
<feature type="compositionally biased region" description="Polar residues" evidence="1">
    <location>
        <begin position="180"/>
        <end position="189"/>
    </location>
</feature>
<dbReference type="Proteomes" id="UP001500325">
    <property type="component" value="Unassembled WGS sequence"/>
</dbReference>
<name>A0ABP8WWY7_9PSEU</name>
<organism evidence="2 3">
    <name type="scientific">Pseudonocardia yuanmonensis</name>
    <dbReference type="NCBI Taxonomy" id="1095914"/>
    <lineage>
        <taxon>Bacteria</taxon>
        <taxon>Bacillati</taxon>
        <taxon>Actinomycetota</taxon>
        <taxon>Actinomycetes</taxon>
        <taxon>Pseudonocardiales</taxon>
        <taxon>Pseudonocardiaceae</taxon>
        <taxon>Pseudonocardia</taxon>
    </lineage>
</organism>
<evidence type="ECO:0000313" key="2">
    <source>
        <dbReference type="EMBL" id="GAA4695987.1"/>
    </source>
</evidence>
<protein>
    <recommendedName>
        <fullName evidence="4">VOC domain-containing protein</fullName>
    </recommendedName>
</protein>
<feature type="compositionally biased region" description="Basic residues" evidence="1">
    <location>
        <begin position="192"/>
        <end position="206"/>
    </location>
</feature>
<evidence type="ECO:0000256" key="1">
    <source>
        <dbReference type="SAM" id="MobiDB-lite"/>
    </source>
</evidence>
<evidence type="ECO:0008006" key="4">
    <source>
        <dbReference type="Google" id="ProtNLM"/>
    </source>
</evidence>
<evidence type="ECO:0000313" key="3">
    <source>
        <dbReference type="Proteomes" id="UP001500325"/>
    </source>
</evidence>
<dbReference type="InterPro" id="IPR029068">
    <property type="entry name" value="Glyas_Bleomycin-R_OHBP_Dase"/>
</dbReference>
<keyword evidence="3" id="KW-1185">Reference proteome</keyword>
<dbReference type="RefSeq" id="WP_345381870.1">
    <property type="nucleotide sequence ID" value="NZ_BAABIC010000012.1"/>
</dbReference>
<proteinExistence type="predicted"/>
<sequence length="212" mass="23020">MLHTYGTIGVLTRVELRLVPAREYVPLLVQFDDIAATAAFGYDLVSSPAHARLVSLQQAPIGTMLSPLRGAVDPAAHLALLWVAAEDVDAVAAHVEAHGGRLTREWPTPTHISQFPFSHTVLRSRKADPASSWLRAGRRARDLLRPDDPAQPGQARRQLLHLPGPHPAQRPRRPHPAVVSRTTGRSSGNAPARRRRLTAGSVHRRPAPGGTT</sequence>
<feature type="region of interest" description="Disordered" evidence="1">
    <location>
        <begin position="126"/>
        <end position="212"/>
    </location>
</feature>
<dbReference type="Gene3D" id="3.10.180.10">
    <property type="entry name" value="2,3-Dihydroxybiphenyl 1,2-Dioxygenase, domain 1"/>
    <property type="match status" value="1"/>
</dbReference>
<gene>
    <name evidence="2" type="ORF">GCM10023215_37430</name>
</gene>
<reference evidence="3" key="1">
    <citation type="journal article" date="2019" name="Int. J. Syst. Evol. Microbiol.">
        <title>The Global Catalogue of Microorganisms (GCM) 10K type strain sequencing project: providing services to taxonomists for standard genome sequencing and annotation.</title>
        <authorList>
            <consortium name="The Broad Institute Genomics Platform"/>
            <consortium name="The Broad Institute Genome Sequencing Center for Infectious Disease"/>
            <person name="Wu L."/>
            <person name="Ma J."/>
        </authorList>
    </citation>
    <scope>NUCLEOTIDE SEQUENCE [LARGE SCALE GENOMIC DNA]</scope>
    <source>
        <strain evidence="3">JCM 18055</strain>
    </source>
</reference>
<feature type="compositionally biased region" description="Basic and acidic residues" evidence="1">
    <location>
        <begin position="139"/>
        <end position="148"/>
    </location>
</feature>